<reference evidence="2 3" key="3">
    <citation type="submission" date="2020-08" db="EMBL/GenBank/DDBJ databases">
        <title>Genomic Encyclopedia of Type Strains, Phase IV (KMG-IV): sequencing the most valuable type-strain genomes for metagenomic binning, comparative biology and taxonomic classification.</title>
        <authorList>
            <person name="Goeker M."/>
        </authorList>
    </citation>
    <scope>NUCLEOTIDE SEQUENCE [LARGE SCALE GENOMIC DNA]</scope>
    <source>
        <strain evidence="2 3">DSM 27521</strain>
    </source>
</reference>
<name>A0A7W8NT17_9DEIO</name>
<reference evidence="1" key="1">
    <citation type="journal article" date="2014" name="Int. J. Syst. Evol. Microbiol.">
        <title>Complete genome of a new Firmicutes species belonging to the dominant human colonic microbiota ('Ruminococcus bicirculans') reveals two chromosomes and a selective capacity to utilize plant glucans.</title>
        <authorList>
            <consortium name="NISC Comparative Sequencing Program"/>
            <person name="Wegmann U."/>
            <person name="Louis P."/>
            <person name="Goesmann A."/>
            <person name="Henrissat B."/>
            <person name="Duncan S.H."/>
            <person name="Flint H.J."/>
        </authorList>
    </citation>
    <scope>NUCLEOTIDE SEQUENCE</scope>
    <source>
        <strain evidence="1">CGMCC 1.18437</strain>
    </source>
</reference>
<evidence type="ECO:0000313" key="4">
    <source>
        <dbReference type="Proteomes" id="UP000619376"/>
    </source>
</evidence>
<dbReference type="Proteomes" id="UP000619376">
    <property type="component" value="Unassembled WGS sequence"/>
</dbReference>
<dbReference type="AlphaFoldDB" id="A0A7W8NT17"/>
<organism evidence="2 3">
    <name type="scientific">Deinococcus metalli</name>
    <dbReference type="NCBI Taxonomy" id="1141878"/>
    <lineage>
        <taxon>Bacteria</taxon>
        <taxon>Thermotogati</taxon>
        <taxon>Deinococcota</taxon>
        <taxon>Deinococci</taxon>
        <taxon>Deinococcales</taxon>
        <taxon>Deinococcaceae</taxon>
        <taxon>Deinococcus</taxon>
    </lineage>
</organism>
<evidence type="ECO:0000313" key="1">
    <source>
        <dbReference type="EMBL" id="GHF60981.1"/>
    </source>
</evidence>
<dbReference type="RefSeq" id="WP_184115201.1">
    <property type="nucleotide sequence ID" value="NZ_BNAJ01000015.1"/>
</dbReference>
<dbReference type="Proteomes" id="UP000539473">
    <property type="component" value="Unassembled WGS sequence"/>
</dbReference>
<sequence>MTDRPSEAFTLTLEESVFSGPPALQAIASTVQITGLQRHQRSRRLQLERRHPQLQAERRHLPLSLHRPTYAYQFDRLSHIGLERVLARHLVRSGTLTVGLADIVGIFARYGQIVTFAQVPVILAASQRIRFGQWAAHRWTLLPWERLQVTWPEAGTAVMSVLEYEQLALRFWSAHEYAPDPNEEPSARVRGLARRTVGRVPALPWLTPAADGSFELEVKGVRGRYRVDVQGLPDGKLGNIWMRGTRLSVHTARHAIVGVDATGRRYVLTAAADEVIVRLVAPFRDPVYVARRVDLGEQLYRALRAHRVRLRVNGQ</sequence>
<comment type="caution">
    <text evidence="2">The sequence shown here is derived from an EMBL/GenBank/DDBJ whole genome shotgun (WGS) entry which is preliminary data.</text>
</comment>
<evidence type="ECO:0000313" key="3">
    <source>
        <dbReference type="Proteomes" id="UP000539473"/>
    </source>
</evidence>
<reference evidence="4" key="2">
    <citation type="journal article" date="2019" name="Int. J. Syst. Evol. Microbiol.">
        <title>The Global Catalogue of Microorganisms (GCM) 10K type strain sequencing project: providing services to taxonomists for standard genome sequencing and annotation.</title>
        <authorList>
            <consortium name="The Broad Institute Genomics Platform"/>
            <consortium name="The Broad Institute Genome Sequencing Center for Infectious Disease"/>
            <person name="Wu L."/>
            <person name="Ma J."/>
        </authorList>
    </citation>
    <scope>NUCLEOTIDE SEQUENCE [LARGE SCALE GENOMIC DNA]</scope>
    <source>
        <strain evidence="4">CGMCC 1.18437</strain>
    </source>
</reference>
<dbReference type="EMBL" id="JACHFK010000014">
    <property type="protein sequence ID" value="MBB5378588.1"/>
    <property type="molecule type" value="Genomic_DNA"/>
</dbReference>
<accession>A0A7W8NT17</accession>
<keyword evidence="4" id="KW-1185">Reference proteome</keyword>
<evidence type="ECO:0000313" key="2">
    <source>
        <dbReference type="EMBL" id="MBB5378588.1"/>
    </source>
</evidence>
<dbReference type="EMBL" id="BNAJ01000015">
    <property type="protein sequence ID" value="GHF60981.1"/>
    <property type="molecule type" value="Genomic_DNA"/>
</dbReference>
<proteinExistence type="predicted"/>
<protein>
    <submittedName>
        <fullName evidence="2">Uncharacterized protein</fullName>
    </submittedName>
</protein>
<reference evidence="1" key="4">
    <citation type="submission" date="2024-05" db="EMBL/GenBank/DDBJ databases">
        <authorList>
            <person name="Sun Q."/>
            <person name="Zhou Y."/>
        </authorList>
    </citation>
    <scope>NUCLEOTIDE SEQUENCE</scope>
    <source>
        <strain evidence="1">CGMCC 1.18437</strain>
    </source>
</reference>
<gene>
    <name evidence="1" type="ORF">GCM10017781_41380</name>
    <name evidence="2" type="ORF">HNQ07_004095</name>
</gene>